<dbReference type="Proteomes" id="UP000499080">
    <property type="component" value="Unassembled WGS sequence"/>
</dbReference>
<accession>A0A4Y2KT04</accession>
<keyword evidence="2" id="KW-1185">Reference proteome</keyword>
<protein>
    <submittedName>
        <fullName evidence="1">Uncharacterized protein</fullName>
    </submittedName>
</protein>
<evidence type="ECO:0000313" key="2">
    <source>
        <dbReference type="Proteomes" id="UP000499080"/>
    </source>
</evidence>
<name>A0A4Y2KT04_ARAVE</name>
<organism evidence="1 2">
    <name type="scientific">Araneus ventricosus</name>
    <name type="common">Orbweaver spider</name>
    <name type="synonym">Epeira ventricosa</name>
    <dbReference type="NCBI Taxonomy" id="182803"/>
    <lineage>
        <taxon>Eukaryota</taxon>
        <taxon>Metazoa</taxon>
        <taxon>Ecdysozoa</taxon>
        <taxon>Arthropoda</taxon>
        <taxon>Chelicerata</taxon>
        <taxon>Arachnida</taxon>
        <taxon>Araneae</taxon>
        <taxon>Araneomorphae</taxon>
        <taxon>Entelegynae</taxon>
        <taxon>Araneoidea</taxon>
        <taxon>Araneidae</taxon>
        <taxon>Araneus</taxon>
    </lineage>
</organism>
<dbReference type="AlphaFoldDB" id="A0A4Y2KT04"/>
<sequence length="95" mass="10927">MILKNLADSKQKKNHDVAFQTKPECIEMKDVSTSTTDMFACGDVTKAASENHGRILLLVKNFVRSNLLNTNPFIDDETVKMIFRQILVPYLRFMF</sequence>
<gene>
    <name evidence="1" type="ORF">AVEN_22943_1</name>
</gene>
<dbReference type="EMBL" id="BGPR01004991">
    <property type="protein sequence ID" value="GBN05674.1"/>
    <property type="molecule type" value="Genomic_DNA"/>
</dbReference>
<reference evidence="1 2" key="1">
    <citation type="journal article" date="2019" name="Sci. Rep.">
        <title>Orb-weaving spider Araneus ventricosus genome elucidates the spidroin gene catalogue.</title>
        <authorList>
            <person name="Kono N."/>
            <person name="Nakamura H."/>
            <person name="Ohtoshi R."/>
            <person name="Moran D.A.P."/>
            <person name="Shinohara A."/>
            <person name="Yoshida Y."/>
            <person name="Fujiwara M."/>
            <person name="Mori M."/>
            <person name="Tomita M."/>
            <person name="Arakawa K."/>
        </authorList>
    </citation>
    <scope>NUCLEOTIDE SEQUENCE [LARGE SCALE GENOMIC DNA]</scope>
</reference>
<comment type="caution">
    <text evidence="1">The sequence shown here is derived from an EMBL/GenBank/DDBJ whole genome shotgun (WGS) entry which is preliminary data.</text>
</comment>
<proteinExistence type="predicted"/>
<evidence type="ECO:0000313" key="1">
    <source>
        <dbReference type="EMBL" id="GBN05674.1"/>
    </source>
</evidence>